<feature type="transmembrane region" description="Helical" evidence="8">
    <location>
        <begin position="472"/>
        <end position="499"/>
    </location>
</feature>
<comment type="similarity">
    <text evidence="8">Belongs to the binding-protein-dependent transport system permease family.</text>
</comment>
<dbReference type="GO" id="GO:0055085">
    <property type="term" value="P:transmembrane transport"/>
    <property type="evidence" value="ECO:0007669"/>
    <property type="project" value="InterPro"/>
</dbReference>
<feature type="transmembrane region" description="Helical" evidence="8">
    <location>
        <begin position="59"/>
        <end position="87"/>
    </location>
</feature>
<feature type="transmembrane region" description="Helical" evidence="8">
    <location>
        <begin position="388"/>
        <end position="408"/>
    </location>
</feature>
<dbReference type="GO" id="GO:0005886">
    <property type="term" value="C:plasma membrane"/>
    <property type="evidence" value="ECO:0007669"/>
    <property type="project" value="UniProtKB-SubCell"/>
</dbReference>
<reference evidence="10" key="1">
    <citation type="journal article" date="2021" name="PeerJ">
        <title>Extensive microbial diversity within the chicken gut microbiome revealed by metagenomics and culture.</title>
        <authorList>
            <person name="Gilroy R."/>
            <person name="Ravi A."/>
            <person name="Getino M."/>
            <person name="Pursley I."/>
            <person name="Horton D.L."/>
            <person name="Alikhan N.F."/>
            <person name="Baker D."/>
            <person name="Gharbi K."/>
            <person name="Hall N."/>
            <person name="Watson M."/>
            <person name="Adriaenssens E.M."/>
            <person name="Foster-Nyarko E."/>
            <person name="Jarju S."/>
            <person name="Secka A."/>
            <person name="Antonio M."/>
            <person name="Oren A."/>
            <person name="Chaudhuri R.R."/>
            <person name="La Ragione R."/>
            <person name="Hildebrand F."/>
            <person name="Pallen M.J."/>
        </authorList>
    </citation>
    <scope>NUCLEOTIDE SEQUENCE</scope>
    <source>
        <strain evidence="10">ChiGjej4B4-12881</strain>
    </source>
</reference>
<dbReference type="InterPro" id="IPR000515">
    <property type="entry name" value="MetI-like"/>
</dbReference>
<evidence type="ECO:0000256" key="8">
    <source>
        <dbReference type="RuleBase" id="RU363032"/>
    </source>
</evidence>
<dbReference type="Gene3D" id="1.10.3720.10">
    <property type="entry name" value="MetI-like"/>
    <property type="match status" value="2"/>
</dbReference>
<protein>
    <submittedName>
        <fullName evidence="10">Iron ABC transporter permease</fullName>
    </submittedName>
</protein>
<sequence length="551" mass="60605">MTKKKLRLDFWFWVKVLVVGIMLLFLIYPFCTLITRSFFSSKTGLLSLDNYIRFFTKKYYYSALFRSLFVSSVSTVTSLLVGVPIAYLMTRYNVWMKKYIHIFIIMSLMSPPFIGAYSWIMLFGRAGVVTSFFDDVLGIALPSIYGKLGIILVFTFKLFPYVYLYTSGAMGSIDSSLEEAAENLGSSKLRRLFTVTIPVIIPSIAAGAIMVFMTSLADFGTPMLLGEGYMVLPVLVYNEYMSEIGGNAYLASALSVIVVLCSTTVLLVQKHLVSKKNYVMTAMRPPQEIQLRGVKRFLATFPVALVTFIGILPQIVVIVTSFIKADFTGFVGGFSLDSYMTIFNRLGTNIKNTFLFSTIAIVFIIIIGMLISYIIVRQKGAAGQIMDMLIMFPFVIPGAVLGISLIVAFNKEPVILTGTAAIMIIAFVVRKLPYTVRSGSAFLQQMDPSVEEASINLGVSPMKTFFTLTARLMAPGILSGGILSWITCINELSSSVMLYGGKTSTISVAIYTEVVRNSYGTAAALATILTISTVVSLLIFLKVSKGKVSIV</sequence>
<dbReference type="SUPFAM" id="SSF161098">
    <property type="entry name" value="MetI-like"/>
    <property type="match status" value="2"/>
</dbReference>
<keyword evidence="6 8" id="KW-1133">Transmembrane helix</keyword>
<reference evidence="10" key="2">
    <citation type="submission" date="2021-04" db="EMBL/GenBank/DDBJ databases">
        <authorList>
            <person name="Gilroy R."/>
        </authorList>
    </citation>
    <scope>NUCLEOTIDE SEQUENCE</scope>
    <source>
        <strain evidence="10">ChiGjej4B4-12881</strain>
    </source>
</reference>
<evidence type="ECO:0000259" key="9">
    <source>
        <dbReference type="PROSITE" id="PS50928"/>
    </source>
</evidence>
<dbReference type="PANTHER" id="PTHR43357">
    <property type="entry name" value="INNER MEMBRANE ABC TRANSPORTER PERMEASE PROTEIN YDCV"/>
    <property type="match status" value="1"/>
</dbReference>
<dbReference type="Proteomes" id="UP000886780">
    <property type="component" value="Unassembled WGS sequence"/>
</dbReference>
<dbReference type="AlphaFoldDB" id="A0A9D2AWB0"/>
<feature type="transmembrane region" description="Helical" evidence="8">
    <location>
        <begin position="144"/>
        <end position="164"/>
    </location>
</feature>
<dbReference type="PROSITE" id="PS50928">
    <property type="entry name" value="ABC_TM1"/>
    <property type="match status" value="2"/>
</dbReference>
<dbReference type="InterPro" id="IPR035906">
    <property type="entry name" value="MetI-like_sf"/>
</dbReference>
<organism evidence="10 11">
    <name type="scientific">Candidatus Lachnoclostridium stercoripullorum</name>
    <dbReference type="NCBI Taxonomy" id="2838635"/>
    <lineage>
        <taxon>Bacteria</taxon>
        <taxon>Bacillati</taxon>
        <taxon>Bacillota</taxon>
        <taxon>Clostridia</taxon>
        <taxon>Lachnospirales</taxon>
        <taxon>Lachnospiraceae</taxon>
    </lineage>
</organism>
<evidence type="ECO:0000256" key="2">
    <source>
        <dbReference type="ARBA" id="ARBA00022448"/>
    </source>
</evidence>
<dbReference type="PANTHER" id="PTHR43357:SF3">
    <property type="entry name" value="FE(3+)-TRANSPORT SYSTEM PERMEASE PROTEIN FBPB 2"/>
    <property type="match status" value="1"/>
</dbReference>
<keyword evidence="7 8" id="KW-0472">Membrane</keyword>
<evidence type="ECO:0000256" key="6">
    <source>
        <dbReference type="ARBA" id="ARBA00022989"/>
    </source>
</evidence>
<evidence type="ECO:0000256" key="4">
    <source>
        <dbReference type="ARBA" id="ARBA00022519"/>
    </source>
</evidence>
<feature type="domain" description="ABC transmembrane type-1" evidence="9">
    <location>
        <begin position="64"/>
        <end position="269"/>
    </location>
</feature>
<name>A0A9D2AWB0_9FIRM</name>
<feature type="transmembrane region" description="Helical" evidence="8">
    <location>
        <begin position="414"/>
        <end position="432"/>
    </location>
</feature>
<keyword evidence="2 8" id="KW-0813">Transport</keyword>
<comment type="caution">
    <text evidence="10">The sequence shown here is derived from an EMBL/GenBank/DDBJ whole genome shotgun (WGS) entry which is preliminary data.</text>
</comment>
<evidence type="ECO:0000256" key="1">
    <source>
        <dbReference type="ARBA" id="ARBA00004429"/>
    </source>
</evidence>
<feature type="transmembrane region" description="Helical" evidence="8">
    <location>
        <begin position="519"/>
        <end position="541"/>
    </location>
</feature>
<evidence type="ECO:0000256" key="5">
    <source>
        <dbReference type="ARBA" id="ARBA00022692"/>
    </source>
</evidence>
<feature type="transmembrane region" description="Helical" evidence="8">
    <location>
        <begin position="12"/>
        <end position="39"/>
    </location>
</feature>
<keyword evidence="4" id="KW-0997">Cell inner membrane</keyword>
<evidence type="ECO:0000256" key="7">
    <source>
        <dbReference type="ARBA" id="ARBA00023136"/>
    </source>
</evidence>
<dbReference type="EMBL" id="DXEU01000027">
    <property type="protein sequence ID" value="HIX51489.1"/>
    <property type="molecule type" value="Genomic_DNA"/>
</dbReference>
<proteinExistence type="inferred from homology"/>
<feature type="transmembrane region" description="Helical" evidence="8">
    <location>
        <begin position="248"/>
        <end position="268"/>
    </location>
</feature>
<accession>A0A9D2AWB0</accession>
<dbReference type="Pfam" id="PF00528">
    <property type="entry name" value="BPD_transp_1"/>
    <property type="match status" value="2"/>
</dbReference>
<comment type="subcellular location">
    <subcellularLocation>
        <location evidence="1">Cell inner membrane</location>
        <topology evidence="1">Multi-pass membrane protein</topology>
    </subcellularLocation>
    <subcellularLocation>
        <location evidence="8">Cell membrane</location>
        <topology evidence="8">Multi-pass membrane protein</topology>
    </subcellularLocation>
</comment>
<feature type="transmembrane region" description="Helical" evidence="8">
    <location>
        <begin position="354"/>
        <end position="376"/>
    </location>
</feature>
<gene>
    <name evidence="10" type="ORF">IAA28_01635</name>
</gene>
<feature type="domain" description="ABC transmembrane type-1" evidence="9">
    <location>
        <begin position="350"/>
        <end position="540"/>
    </location>
</feature>
<dbReference type="CDD" id="cd06261">
    <property type="entry name" value="TM_PBP2"/>
    <property type="match status" value="2"/>
</dbReference>
<evidence type="ECO:0000313" key="11">
    <source>
        <dbReference type="Proteomes" id="UP000886780"/>
    </source>
</evidence>
<evidence type="ECO:0000256" key="3">
    <source>
        <dbReference type="ARBA" id="ARBA00022475"/>
    </source>
</evidence>
<feature type="transmembrane region" description="Helical" evidence="8">
    <location>
        <begin position="99"/>
        <end position="124"/>
    </location>
</feature>
<keyword evidence="3" id="KW-1003">Cell membrane</keyword>
<feature type="transmembrane region" description="Helical" evidence="8">
    <location>
        <begin position="297"/>
        <end position="323"/>
    </location>
</feature>
<evidence type="ECO:0000313" key="10">
    <source>
        <dbReference type="EMBL" id="HIX51489.1"/>
    </source>
</evidence>
<feature type="transmembrane region" description="Helical" evidence="8">
    <location>
        <begin position="192"/>
        <end position="213"/>
    </location>
</feature>
<keyword evidence="5 8" id="KW-0812">Transmembrane</keyword>